<sequence>MSELMSYMKIEELLLKDTMKKAQIPGVSIAYINNQGIISTQEIGFTDGCGLVKMSKDPTQCPFQELVLGSKNELGIGTKNTVIAFNKELYYVDQAAKMVQKIALTEANKIAYEMLHAKCTETYQLADGNEHEFIAALTGRMPPTEVKPDTVFGAASLSKPLFAYLVQKLVQANANNTSQTGYDQFILPDTIKSFDLDTPLFHILPLEEFNIDGMTFDLSDESVVALSKALTARMVLSHTSGLAHGEMKFQFLPNSQEKEHGYSNVGIIYLQQVIEKLTGSDLGTLAQKHVFQPCGMVHSTYGPKPCAANSLWTTAGDYANFVKHLIHDSTIENPFVPHTDMTKDKGLAGAIGIAKGNIPDTILQRVAWGLGWGLQTNDEGKAITAYHSGDMNDYRAWVIIDLQDKDKKNAVVFFANSHNGHILAEQIIPKTMRMEQAANYFFAKWGFARNFTELGGKTTRLGIKSSSGSFDSYPDTSIQDEPVEIKKETEKSDISSIETYTAGRTFNT</sequence>
<dbReference type="Pfam" id="PF00144">
    <property type="entry name" value="Beta-lactamase"/>
    <property type="match status" value="1"/>
</dbReference>
<dbReference type="Proteomes" id="UP000239239">
    <property type="component" value="Unassembled WGS sequence"/>
</dbReference>
<organism evidence="1 2">
    <name type="scientific">Legionella pneumophila</name>
    <dbReference type="NCBI Taxonomy" id="446"/>
    <lineage>
        <taxon>Bacteria</taxon>
        <taxon>Pseudomonadati</taxon>
        <taxon>Pseudomonadota</taxon>
        <taxon>Gammaproteobacteria</taxon>
        <taxon>Legionellales</taxon>
        <taxon>Legionellaceae</taxon>
        <taxon>Legionella</taxon>
    </lineage>
</organism>
<dbReference type="PANTHER" id="PTHR43283:SF18">
    <property type="match status" value="1"/>
</dbReference>
<dbReference type="InterPro" id="IPR050789">
    <property type="entry name" value="Diverse_Enzym_Activities"/>
</dbReference>
<accession>A0A2S6EXC4</accession>
<gene>
    <name evidence="1" type="ORF">C3928_12340</name>
</gene>
<comment type="caution">
    <text evidence="1">The sequence shown here is derived from an EMBL/GenBank/DDBJ whole genome shotgun (WGS) entry which is preliminary data.</text>
</comment>
<evidence type="ECO:0000313" key="2">
    <source>
        <dbReference type="Proteomes" id="UP000239239"/>
    </source>
</evidence>
<evidence type="ECO:0000313" key="1">
    <source>
        <dbReference type="EMBL" id="PPK29843.1"/>
    </source>
</evidence>
<protein>
    <submittedName>
        <fullName evidence="1">Esterase</fullName>
    </submittedName>
</protein>
<dbReference type="AlphaFoldDB" id="A0A2S6EXC4"/>
<dbReference type="PANTHER" id="PTHR43283">
    <property type="entry name" value="BETA-LACTAMASE-RELATED"/>
    <property type="match status" value="1"/>
</dbReference>
<reference evidence="1 2" key="1">
    <citation type="submission" date="2018-02" db="EMBL/GenBank/DDBJ databases">
        <title>Draft genome sequences of four Legionella pneumophila clinical strains isolated in Ontario.</title>
        <authorList>
            <person name="Fortuna A."/>
            <person name="Ramnarine R."/>
            <person name="Li A."/>
            <person name="Frantz C."/>
            <person name="Mallo G."/>
        </authorList>
    </citation>
    <scope>NUCLEOTIDE SEQUENCE [LARGE SCALE GENOMIC DNA]</scope>
    <source>
        <strain evidence="1 2">LG61</strain>
    </source>
</reference>
<dbReference type="InterPro" id="IPR012338">
    <property type="entry name" value="Beta-lactam/transpept-like"/>
</dbReference>
<name>A0A2S6EXC4_LEGPN</name>
<dbReference type="Gene3D" id="3.40.710.10">
    <property type="entry name" value="DD-peptidase/beta-lactamase superfamily"/>
    <property type="match status" value="1"/>
</dbReference>
<proteinExistence type="predicted"/>
<dbReference type="OrthoDB" id="119951at2"/>
<dbReference type="InterPro" id="IPR001466">
    <property type="entry name" value="Beta-lactam-related"/>
</dbReference>
<dbReference type="SUPFAM" id="SSF56601">
    <property type="entry name" value="beta-lactamase/transpeptidase-like"/>
    <property type="match status" value="1"/>
</dbReference>
<dbReference type="EMBL" id="PQWY01000016">
    <property type="protein sequence ID" value="PPK29843.1"/>
    <property type="molecule type" value="Genomic_DNA"/>
</dbReference>